<feature type="signal peptide" evidence="9">
    <location>
        <begin position="1"/>
        <end position="24"/>
    </location>
</feature>
<comment type="subunit">
    <text evidence="3">Homodimer.</text>
</comment>
<keyword evidence="12" id="KW-1185">Reference proteome</keyword>
<gene>
    <name evidence="11" type="ORF">NI17_012330</name>
</gene>
<organism evidence="11 12">
    <name type="scientific">Thermobifida halotolerans</name>
    <dbReference type="NCBI Taxonomy" id="483545"/>
    <lineage>
        <taxon>Bacteria</taxon>
        <taxon>Bacillati</taxon>
        <taxon>Actinomycetota</taxon>
        <taxon>Actinomycetes</taxon>
        <taxon>Streptosporangiales</taxon>
        <taxon>Nocardiopsidaceae</taxon>
        <taxon>Thermobifida</taxon>
    </lineage>
</organism>
<keyword evidence="5 8" id="KW-0646">Protease inhibitor</keyword>
<dbReference type="AlphaFoldDB" id="A0AA97M1Q8"/>
<keyword evidence="9" id="KW-0732">Signal</keyword>
<feature type="domain" description="Subtilisin inhibitor" evidence="10">
    <location>
        <begin position="55"/>
        <end position="119"/>
    </location>
</feature>
<evidence type="ECO:0000256" key="3">
    <source>
        <dbReference type="ARBA" id="ARBA00011738"/>
    </source>
</evidence>
<dbReference type="InterPro" id="IPR020054">
    <property type="entry name" value="Prot_inh_SSI_I16_CS"/>
</dbReference>
<proteinExistence type="inferred from homology"/>
<dbReference type="GO" id="GO:0005576">
    <property type="term" value="C:extracellular region"/>
    <property type="evidence" value="ECO:0007669"/>
    <property type="project" value="UniProtKB-SubCell"/>
</dbReference>
<keyword evidence="7" id="KW-1015">Disulfide bond</keyword>
<evidence type="ECO:0000256" key="2">
    <source>
        <dbReference type="ARBA" id="ARBA00010472"/>
    </source>
</evidence>
<name>A0AA97M1Q8_9ACTN</name>
<accession>A0AA97M1Q8</accession>
<comment type="similarity">
    <text evidence="2 8">Belongs to the protease inhibitor I16 (SSI) family.</text>
</comment>
<dbReference type="RefSeq" id="WP_068692776.1">
    <property type="nucleotide sequence ID" value="NZ_CP063196.1"/>
</dbReference>
<evidence type="ECO:0000256" key="8">
    <source>
        <dbReference type="RuleBase" id="RU003471"/>
    </source>
</evidence>
<dbReference type="EMBL" id="CP063196">
    <property type="protein sequence ID" value="UOE17699.1"/>
    <property type="molecule type" value="Genomic_DNA"/>
</dbReference>
<dbReference type="Pfam" id="PF00720">
    <property type="entry name" value="SSI"/>
    <property type="match status" value="1"/>
</dbReference>
<dbReference type="Proteomes" id="UP000265719">
    <property type="component" value="Chromosome"/>
</dbReference>
<evidence type="ECO:0000256" key="5">
    <source>
        <dbReference type="ARBA" id="ARBA00022690"/>
    </source>
</evidence>
<dbReference type="PROSITE" id="PS00999">
    <property type="entry name" value="SSI"/>
    <property type="match status" value="1"/>
</dbReference>
<evidence type="ECO:0000313" key="11">
    <source>
        <dbReference type="EMBL" id="UOE17699.1"/>
    </source>
</evidence>
<reference evidence="11" key="1">
    <citation type="submission" date="2020-10" db="EMBL/GenBank/DDBJ databases">
        <title>De novo genome project of the cellulose decomposer Thermobifida halotolerans type strain.</title>
        <authorList>
            <person name="Nagy I."/>
            <person name="Horvath B."/>
            <person name="Kukolya J."/>
            <person name="Nagy I."/>
            <person name="Orsini M."/>
        </authorList>
    </citation>
    <scope>NUCLEOTIDE SEQUENCE</scope>
    <source>
        <strain evidence="11">DSM 44931</strain>
    </source>
</reference>
<dbReference type="Gene3D" id="3.30.350.10">
    <property type="entry name" value="Subtilisin inhibitor-like"/>
    <property type="match status" value="1"/>
</dbReference>
<keyword evidence="4" id="KW-0964">Secreted</keyword>
<dbReference type="PRINTS" id="PR00294">
    <property type="entry name" value="SSBTLNINHBTR"/>
</dbReference>
<dbReference type="SUPFAM" id="SSF55399">
    <property type="entry name" value="Subtilisin inhibitor"/>
    <property type="match status" value="1"/>
</dbReference>
<comment type="subcellular location">
    <subcellularLocation>
        <location evidence="1">Secreted</location>
    </subcellularLocation>
</comment>
<evidence type="ECO:0000256" key="6">
    <source>
        <dbReference type="ARBA" id="ARBA00022900"/>
    </source>
</evidence>
<evidence type="ECO:0000256" key="9">
    <source>
        <dbReference type="SAM" id="SignalP"/>
    </source>
</evidence>
<dbReference type="InterPro" id="IPR036819">
    <property type="entry name" value="Subtilisin_inhibitor-like_sf"/>
</dbReference>
<feature type="chain" id="PRO_5041652602" description="Subtilisin inhibitor domain-containing protein" evidence="9">
    <location>
        <begin position="25"/>
        <end position="139"/>
    </location>
</feature>
<sequence length="139" mass="14220">MRVPALRRAAASLAVAACVLPLAAAPAAADSQPEGSGPDAFLALIIQPLEGSGGDHRFLTLECGPDGGTHPYPEFACDALREVDGDFEALPPLYDPCPPVIWPTRGTAVGHWNGRGVYHSVVAGDACSLSNSTGGVFPG</sequence>
<dbReference type="KEGG" id="thao:NI17_012330"/>
<evidence type="ECO:0000256" key="4">
    <source>
        <dbReference type="ARBA" id="ARBA00022525"/>
    </source>
</evidence>
<dbReference type="GO" id="GO:0004867">
    <property type="term" value="F:serine-type endopeptidase inhibitor activity"/>
    <property type="evidence" value="ECO:0007669"/>
    <property type="project" value="UniProtKB-KW"/>
</dbReference>
<protein>
    <recommendedName>
        <fullName evidence="10">Subtilisin inhibitor domain-containing protein</fullName>
    </recommendedName>
</protein>
<evidence type="ECO:0000259" key="10">
    <source>
        <dbReference type="Pfam" id="PF00720"/>
    </source>
</evidence>
<evidence type="ECO:0000256" key="7">
    <source>
        <dbReference type="ARBA" id="ARBA00023157"/>
    </source>
</evidence>
<dbReference type="InterPro" id="IPR000691">
    <property type="entry name" value="Prot_inh_I16_SSI"/>
</dbReference>
<keyword evidence="6 8" id="KW-0722">Serine protease inhibitor</keyword>
<evidence type="ECO:0000256" key="1">
    <source>
        <dbReference type="ARBA" id="ARBA00004613"/>
    </source>
</evidence>
<evidence type="ECO:0000313" key="12">
    <source>
        <dbReference type="Proteomes" id="UP000265719"/>
    </source>
</evidence>
<dbReference type="InterPro" id="IPR023549">
    <property type="entry name" value="Subtilisin_inhibitor"/>
</dbReference>